<dbReference type="RefSeq" id="WP_188605088.1">
    <property type="nucleotide sequence ID" value="NZ_BMIC01000001.1"/>
</dbReference>
<reference evidence="3 4" key="1">
    <citation type="journal article" date="2014" name="Int. J. Syst. Evol. Microbiol.">
        <title>Complete genome sequence of Corynebacterium casei LMG S-19264T (=DSM 44701T), isolated from a smear-ripened cheese.</title>
        <authorList>
            <consortium name="US DOE Joint Genome Institute (JGI-PGF)"/>
            <person name="Walter F."/>
            <person name="Albersmeier A."/>
            <person name="Kalinowski J."/>
            <person name="Ruckert C."/>
        </authorList>
    </citation>
    <scope>NUCLEOTIDE SEQUENCE [LARGE SCALE GENOMIC DNA]</scope>
    <source>
        <strain evidence="3 4">CGMCC 1.15295</strain>
    </source>
</reference>
<dbReference type="Gene3D" id="2.40.160.20">
    <property type="match status" value="1"/>
</dbReference>
<dbReference type="EMBL" id="BMIC01000001">
    <property type="protein sequence ID" value="GFZ80683.1"/>
    <property type="molecule type" value="Genomic_DNA"/>
</dbReference>
<evidence type="ECO:0000313" key="3">
    <source>
        <dbReference type="EMBL" id="GFZ80683.1"/>
    </source>
</evidence>
<evidence type="ECO:0000256" key="1">
    <source>
        <dbReference type="SAM" id="MobiDB-lite"/>
    </source>
</evidence>
<evidence type="ECO:0000256" key="2">
    <source>
        <dbReference type="SAM" id="Phobius"/>
    </source>
</evidence>
<gene>
    <name evidence="3" type="ORF">GCM10011531_08490</name>
</gene>
<dbReference type="InterPro" id="IPR011250">
    <property type="entry name" value="OMP/PagP_B-barrel"/>
</dbReference>
<evidence type="ECO:0008006" key="5">
    <source>
        <dbReference type="Google" id="ProtNLM"/>
    </source>
</evidence>
<dbReference type="Proteomes" id="UP000598120">
    <property type="component" value="Unassembled WGS sequence"/>
</dbReference>
<proteinExistence type="predicted"/>
<keyword evidence="2" id="KW-0472">Membrane</keyword>
<feature type="compositionally biased region" description="Low complexity" evidence="1">
    <location>
        <begin position="78"/>
        <end position="88"/>
    </location>
</feature>
<accession>A0A8J2TND1</accession>
<dbReference type="SUPFAM" id="SSF56925">
    <property type="entry name" value="OMPA-like"/>
    <property type="match status" value="1"/>
</dbReference>
<keyword evidence="4" id="KW-1185">Reference proteome</keyword>
<name>A0A8J2TND1_9FLAO</name>
<evidence type="ECO:0000313" key="4">
    <source>
        <dbReference type="Proteomes" id="UP000598120"/>
    </source>
</evidence>
<feature type="region of interest" description="Disordered" evidence="1">
    <location>
        <begin position="78"/>
        <end position="101"/>
    </location>
</feature>
<feature type="transmembrane region" description="Helical" evidence="2">
    <location>
        <begin position="43"/>
        <end position="63"/>
    </location>
</feature>
<protein>
    <recommendedName>
        <fullName evidence="5">Outer membrane protein beta-barrel domain-containing protein</fullName>
    </recommendedName>
</protein>
<organism evidence="3 4">
    <name type="scientific">Aquaticitalea lipolytica</name>
    <dbReference type="NCBI Taxonomy" id="1247562"/>
    <lineage>
        <taxon>Bacteria</taxon>
        <taxon>Pseudomonadati</taxon>
        <taxon>Bacteroidota</taxon>
        <taxon>Flavobacteriia</taxon>
        <taxon>Flavobacteriales</taxon>
        <taxon>Flavobacteriaceae</taxon>
        <taxon>Aquaticitalea</taxon>
    </lineage>
</organism>
<sequence length="388" mass="44182">MGTKKDIGNAFKERLSEFNDSPNNIVWENIEAKLKKEKEDDRVIPFWLKYGSIAAVLLMILFLNKDSIFNNNSPKNTINTSSNTVTNNENKKSDLINSSNHSNNPINTKILNSKEEVIIVLNTNNSSSKTTATKSTSIYKADKKVASNKDVANNLNFKEKTSNILPKEFGENIIEKTLLDSISNSNELASNEEELKKELTIEDSIKSPQKSKWSVYPNASIVYYDGFKTSFKNQTSITYGIYFNYIGSDKINFRLGVNKLNLKQTYTNNNSTIKQEVNYIEVPLEIKYALTQHKIKTYFVGGFSYLFLNDATKTSTDESNINLIIDNSDSFNQSTLSLNAGLSFQTKIYNNLYLNLEPMFKYHFEPYSVQNDFNPFVISITSGLEYKF</sequence>
<keyword evidence="2" id="KW-0812">Transmembrane</keyword>
<keyword evidence="2" id="KW-1133">Transmembrane helix</keyword>
<dbReference type="AlphaFoldDB" id="A0A8J2TND1"/>
<comment type="caution">
    <text evidence="3">The sequence shown here is derived from an EMBL/GenBank/DDBJ whole genome shotgun (WGS) entry which is preliminary data.</text>
</comment>